<reference evidence="5" key="3">
    <citation type="journal article" date="2015" name="PLoS ONE">
        <title>Comprehensive Evaluation of Toxoplasma gondii VEG and Neospora caninum LIV Genomes with Tachyzoite Stage Transcriptome and Proteome Defines Novel Transcript Features.</title>
        <authorList>
            <person name="Ramaprasad A."/>
            <person name="Mourier T."/>
            <person name="Naeem R."/>
            <person name="Malas T.B."/>
            <person name="Moussa E."/>
            <person name="Panigrahi A."/>
            <person name="Vermont S.J."/>
            <person name="Otto T.D."/>
            <person name="Wastling J."/>
            <person name="Pain A."/>
        </authorList>
    </citation>
    <scope>NUCLEOTIDE SEQUENCE</scope>
    <source>
        <strain evidence="5">Liverpool</strain>
    </source>
</reference>
<keyword evidence="1" id="KW-0175">Coiled coil</keyword>
<protein>
    <recommendedName>
        <fullName evidence="3">DUF3752 domain-containing protein</fullName>
    </recommendedName>
</protein>
<feature type="compositionally biased region" description="Basic and acidic residues" evidence="2">
    <location>
        <begin position="391"/>
        <end position="400"/>
    </location>
</feature>
<dbReference type="PANTHER" id="PTHR47422">
    <property type="entry name" value="DNAJ HEAT SHOCK N-TERMINAL DOMAIN-CONTAINING PROTEIN"/>
    <property type="match status" value="1"/>
</dbReference>
<evidence type="ECO:0000313" key="5">
    <source>
        <dbReference type="EMBL" id="CEL71353.1"/>
    </source>
</evidence>
<feature type="compositionally biased region" description="Basic and acidic residues" evidence="2">
    <location>
        <begin position="264"/>
        <end position="277"/>
    </location>
</feature>
<feature type="domain" description="DUF3752" evidence="3">
    <location>
        <begin position="324"/>
        <end position="440"/>
    </location>
</feature>
<sequence length="448" mass="50873">MRKRLREASSSSESDSQEDRKKKRRSTEESSDSSSSSGSEGQRKKKDGKKSKKKKEKKEKKEKKGKKKKTKKKQKPSESDLDEASPLHDEFEVRRLVTGLLTKSRSLDTELECLFSNLDDKQHVFLDGLPDAALRKKLRHLFRALGLEEASLRYNLYWVVREDSSVGFKKAKTLASLSLRRVIRRLCREIKATLPERASLFDPVGDAAGVAEAPAVEASSPVFAACLTADVEERDSQGGAADGEETIAGWRTGAAAAASGPRRPPPDFHEPREAAERDADEEVEFCGPAPEGESAGKRGREEWMLEAPAYLKKTFATNSKLEKIMEQKRREDAEAEKMRAAMEEWNRKHRAKSLREMAESGEVEDGREMYKKWKQAMWAQNLWGKSAPEQRAIEEGKDEPNAGQPWRRFDRERDLDTRQTSREDYNKLVARASELNSRFTSTWQSSFL</sequence>
<dbReference type="EMBL" id="LN714488">
    <property type="protein sequence ID" value="CEL71353.1"/>
    <property type="molecule type" value="Genomic_DNA"/>
</dbReference>
<feature type="compositionally biased region" description="Basic and acidic residues" evidence="2">
    <location>
        <begin position="407"/>
        <end position="424"/>
    </location>
</feature>
<dbReference type="VEuPathDB" id="ToxoDB:NCLIV_069980"/>
<accession>F0JB86</accession>
<evidence type="ECO:0000256" key="2">
    <source>
        <dbReference type="SAM" id="MobiDB-lite"/>
    </source>
</evidence>
<feature type="region of interest" description="Disordered" evidence="2">
    <location>
        <begin position="1"/>
        <end position="85"/>
    </location>
</feature>
<evidence type="ECO:0000256" key="1">
    <source>
        <dbReference type="SAM" id="Coils"/>
    </source>
</evidence>
<feature type="region of interest" description="Disordered" evidence="2">
    <location>
        <begin position="387"/>
        <end position="424"/>
    </location>
</feature>
<reference evidence="4" key="2">
    <citation type="submission" date="2011-03" db="EMBL/GenBank/DDBJ databases">
        <authorList>
            <person name="Aslett M."/>
        </authorList>
    </citation>
    <scope>NUCLEOTIDE SEQUENCE</scope>
    <source>
        <strain evidence="4">Liverpool</strain>
    </source>
</reference>
<feature type="compositionally biased region" description="Basic residues" evidence="2">
    <location>
        <begin position="43"/>
        <end position="74"/>
    </location>
</feature>
<dbReference type="EMBL" id="CADU01000328">
    <property type="protein sequence ID" value="CCA30107.1"/>
    <property type="molecule type" value="Genomic_DNA"/>
</dbReference>
<feature type="region of interest" description="Disordered" evidence="2">
    <location>
        <begin position="254"/>
        <end position="301"/>
    </location>
</feature>
<proteinExistence type="predicted"/>
<dbReference type="InterPro" id="IPR022226">
    <property type="entry name" value="DUF3752"/>
</dbReference>
<organism>
    <name type="scientific">Neospora caninum (strain Liverpool)</name>
    <dbReference type="NCBI Taxonomy" id="572307"/>
    <lineage>
        <taxon>Eukaryota</taxon>
        <taxon>Sar</taxon>
        <taxon>Alveolata</taxon>
        <taxon>Apicomplexa</taxon>
        <taxon>Conoidasida</taxon>
        <taxon>Coccidia</taxon>
        <taxon>Eucoccidiorida</taxon>
        <taxon>Eimeriorina</taxon>
        <taxon>Sarcocystidae</taxon>
        <taxon>Neospora</taxon>
    </lineage>
</organism>
<dbReference type="Pfam" id="PF12572">
    <property type="entry name" value="DUF3752"/>
    <property type="match status" value="1"/>
</dbReference>
<feature type="coiled-coil region" evidence="1">
    <location>
        <begin position="318"/>
        <end position="348"/>
    </location>
</feature>
<evidence type="ECO:0000259" key="3">
    <source>
        <dbReference type="Pfam" id="PF12572"/>
    </source>
</evidence>
<dbReference type="PANTHER" id="PTHR47422:SF1">
    <property type="entry name" value="DNAJ HEAT SHOCK N-TERMINAL DOMAIN-CONTAINING PROTEIN"/>
    <property type="match status" value="1"/>
</dbReference>
<evidence type="ECO:0000313" key="4">
    <source>
        <dbReference type="EMBL" id="CCA30107.1"/>
    </source>
</evidence>
<reference evidence="4" key="1">
    <citation type="submission" date="2011-03" db="EMBL/GenBank/DDBJ databases">
        <title>Comparative genomics and transcriptomics of Neospora caninum and Toxoplasma gondii.</title>
        <authorList>
            <person name="Reid A.J."/>
            <person name="Sohal A."/>
            <person name="Harris D."/>
            <person name="Quail M."/>
            <person name="Sanders M."/>
            <person name="Berriman M."/>
            <person name="Wastling J.M."/>
            <person name="Pain A."/>
        </authorList>
    </citation>
    <scope>NUCLEOTIDE SEQUENCE</scope>
    <source>
        <strain evidence="4">Liverpool</strain>
    </source>
</reference>
<name>F0JB86_NEOCL</name>
<dbReference type="AlphaFoldDB" id="F0JB86"/>
<gene>
    <name evidence="5" type="ORF">BN1204_069980</name>
    <name evidence="4" type="ORF">NCLIV_069980</name>
</gene>